<protein>
    <recommendedName>
        <fullName evidence="1">FP protein C-terminal domain-containing protein</fullName>
    </recommendedName>
</protein>
<dbReference type="EMBL" id="JAQQBS010000003">
    <property type="protein sequence ID" value="KAK0170583.1"/>
    <property type="molecule type" value="Genomic_DNA"/>
</dbReference>
<reference evidence="2" key="2">
    <citation type="submission" date="2023-03" db="EMBL/GenBank/DDBJ databases">
        <authorList>
            <person name="Inwood S.N."/>
            <person name="Skelly J.G."/>
            <person name="Guhlin J."/>
            <person name="Harrop T.W.R."/>
            <person name="Goldson S.G."/>
            <person name="Dearden P.K."/>
        </authorList>
    </citation>
    <scope>NUCLEOTIDE SEQUENCE</scope>
    <source>
        <strain evidence="2">Irish</strain>
        <tissue evidence="2">Whole body</tissue>
    </source>
</reference>
<reference evidence="2" key="1">
    <citation type="journal article" date="2023" name="bioRxiv">
        <title>Scaffold-level genome assemblies of two parasitoid biocontrol wasps reveal the parthenogenesis mechanism and an associated novel virus.</title>
        <authorList>
            <person name="Inwood S."/>
            <person name="Skelly J."/>
            <person name="Guhlin J."/>
            <person name="Harrop T."/>
            <person name="Goldson S."/>
            <person name="Dearden P."/>
        </authorList>
    </citation>
    <scope>NUCLEOTIDE SEQUENCE</scope>
    <source>
        <strain evidence="2">Irish</strain>
        <tissue evidence="2">Whole body</tissue>
    </source>
</reference>
<evidence type="ECO:0000313" key="3">
    <source>
        <dbReference type="Proteomes" id="UP001168990"/>
    </source>
</evidence>
<sequence>MRRSQNLSGCRMEKTKLADVRTCDVPNENIDINPDSLDIIQPLEPRFRETATQNNARNSNQADRTVNDSLIIKFKSEHIVKYVIDCKRRMGKLILERLFGTDINGVVYINEFLNSTKHELYLKAKDKVRSHKWKYVWILEGNIYVRQDDGKDKIKILTASDLDLITSSI</sequence>
<evidence type="ECO:0000313" key="2">
    <source>
        <dbReference type="EMBL" id="KAK0170583.1"/>
    </source>
</evidence>
<gene>
    <name evidence="2" type="ORF">PV328_008420</name>
</gene>
<proteinExistence type="predicted"/>
<feature type="domain" description="FP protein C-terminal" evidence="1">
    <location>
        <begin position="117"/>
        <end position="165"/>
    </location>
</feature>
<dbReference type="InterPro" id="IPR057251">
    <property type="entry name" value="FP_C"/>
</dbReference>
<accession>A0AA39FJA7</accession>
<dbReference type="AlphaFoldDB" id="A0AA39FJA7"/>
<evidence type="ECO:0000259" key="1">
    <source>
        <dbReference type="Pfam" id="PF25298"/>
    </source>
</evidence>
<keyword evidence="3" id="KW-1185">Reference proteome</keyword>
<dbReference type="Pfam" id="PF25298">
    <property type="entry name" value="Baculo_FP_2nd"/>
    <property type="match status" value="1"/>
</dbReference>
<dbReference type="Proteomes" id="UP001168990">
    <property type="component" value="Unassembled WGS sequence"/>
</dbReference>
<organism evidence="2 3">
    <name type="scientific">Microctonus aethiopoides</name>
    <dbReference type="NCBI Taxonomy" id="144406"/>
    <lineage>
        <taxon>Eukaryota</taxon>
        <taxon>Metazoa</taxon>
        <taxon>Ecdysozoa</taxon>
        <taxon>Arthropoda</taxon>
        <taxon>Hexapoda</taxon>
        <taxon>Insecta</taxon>
        <taxon>Pterygota</taxon>
        <taxon>Neoptera</taxon>
        <taxon>Endopterygota</taxon>
        <taxon>Hymenoptera</taxon>
        <taxon>Apocrita</taxon>
        <taxon>Ichneumonoidea</taxon>
        <taxon>Braconidae</taxon>
        <taxon>Euphorinae</taxon>
        <taxon>Microctonus</taxon>
    </lineage>
</organism>
<comment type="caution">
    <text evidence="2">The sequence shown here is derived from an EMBL/GenBank/DDBJ whole genome shotgun (WGS) entry which is preliminary data.</text>
</comment>
<name>A0AA39FJA7_9HYME</name>